<feature type="coiled-coil region" evidence="1">
    <location>
        <begin position="115"/>
        <end position="192"/>
    </location>
</feature>
<reference evidence="3" key="2">
    <citation type="journal article" date="2023" name="Biology">
        <title>Prokaryotic Life Associated with Coal-Fire Gas Vents Revealed by Metagenomics.</title>
        <authorList>
            <person name="Kadnikov V.V."/>
            <person name="Mardanov A.V."/>
            <person name="Beletsky A.V."/>
            <person name="Karnachuk O.V."/>
            <person name="Ravin N.V."/>
        </authorList>
    </citation>
    <scope>NUCLEOTIDE SEQUENCE</scope>
    <source>
        <strain evidence="3">Bu02</strain>
    </source>
</reference>
<evidence type="ECO:0000256" key="2">
    <source>
        <dbReference type="SAM" id="Phobius"/>
    </source>
</evidence>
<name>A0AAT9LBA5_9FIRM</name>
<evidence type="ECO:0000256" key="1">
    <source>
        <dbReference type="SAM" id="Coils"/>
    </source>
</evidence>
<sequence length="192" mass="22072">MVPRSKKLDAIYNFTVMVGQSPMFAYLMGYLAGQVDRVNFVDDLTGADIAVKISIRRTAVWPHEPFKAFVRGVAMPNPFTLVRSVNQENTPICVSLDFDHAEETPWYQEVVLPNVSYVTNAIEAAREESEALRQEMDRTLDIYRECKNMLKDSSPERQKELGFYMKLAEQQLKSLSQQLEELNKKMRQLAES</sequence>
<reference evidence="3" key="1">
    <citation type="submission" date="2020-10" db="EMBL/GenBank/DDBJ databases">
        <authorList>
            <person name="Kadnikov V."/>
            <person name="Beletsky A.V."/>
            <person name="Mardanov A.V."/>
            <person name="Karnachuk O.V."/>
            <person name="Ravin N.V."/>
        </authorList>
    </citation>
    <scope>NUCLEOTIDE SEQUENCE</scope>
    <source>
        <strain evidence="3">Bu02</strain>
    </source>
</reference>
<dbReference type="KEGG" id="fcz:IMF26_10480"/>
<evidence type="ECO:0000313" key="3">
    <source>
        <dbReference type="EMBL" id="QUL98420.1"/>
    </source>
</evidence>
<organism evidence="3">
    <name type="scientific">Candidatus Fermentithermobacillus carboniphilus</name>
    <dbReference type="NCBI Taxonomy" id="3085328"/>
    <lineage>
        <taxon>Bacteria</taxon>
        <taxon>Bacillati</taxon>
        <taxon>Bacillota</taxon>
        <taxon>Candidatus Fermentithermobacillia</taxon>
        <taxon>Candidatus Fermentithermobacillales</taxon>
        <taxon>Candidatus Fermentithermobacillaceae</taxon>
        <taxon>Candidatus Fermentithermobacillus</taxon>
    </lineage>
</organism>
<keyword evidence="2" id="KW-1133">Transmembrane helix</keyword>
<dbReference type="EMBL" id="CP062796">
    <property type="protein sequence ID" value="QUL98420.1"/>
    <property type="molecule type" value="Genomic_DNA"/>
</dbReference>
<dbReference type="InterPro" id="IPR038091">
    <property type="entry name" value="UPF0302_N_sf"/>
</dbReference>
<accession>A0AAT9LBA5</accession>
<dbReference type="Gene3D" id="3.40.1530.30">
    <property type="entry name" value="Uncharacterised family UPF0302, N-terminal domain"/>
    <property type="match status" value="1"/>
</dbReference>
<keyword evidence="2" id="KW-0812">Transmembrane</keyword>
<keyword evidence="2" id="KW-0472">Membrane</keyword>
<dbReference type="AlphaFoldDB" id="A0AAT9LBA5"/>
<proteinExistence type="predicted"/>
<protein>
    <submittedName>
        <fullName evidence="3">Uncharacterized protein</fullName>
    </submittedName>
</protein>
<gene>
    <name evidence="3" type="ORF">IMF26_10480</name>
</gene>
<feature type="transmembrane region" description="Helical" evidence="2">
    <location>
        <begin position="12"/>
        <end position="32"/>
    </location>
</feature>
<keyword evidence="1" id="KW-0175">Coiled coil</keyword>